<proteinExistence type="inferred from homology"/>
<evidence type="ECO:0000256" key="8">
    <source>
        <dbReference type="ARBA" id="ARBA00022827"/>
    </source>
</evidence>
<evidence type="ECO:0000256" key="6">
    <source>
        <dbReference type="ARBA" id="ARBA00022679"/>
    </source>
</evidence>
<reference evidence="12 13" key="1">
    <citation type="submission" date="2018-07" db="EMBL/GenBank/DDBJ databases">
        <title>Genome sequencing of Moraxellaceae gen. HYN0046.</title>
        <authorList>
            <person name="Kim M."/>
            <person name="Yi H."/>
        </authorList>
    </citation>
    <scope>NUCLEOTIDE SEQUENCE [LARGE SCALE GENOMIC DNA]</scope>
    <source>
        <strain evidence="12 13">HYN0046</strain>
    </source>
</reference>
<evidence type="ECO:0000256" key="9">
    <source>
        <dbReference type="ARBA" id="ARBA00022842"/>
    </source>
</evidence>
<evidence type="ECO:0000256" key="10">
    <source>
        <dbReference type="ARBA" id="ARBA00031306"/>
    </source>
</evidence>
<evidence type="ECO:0000256" key="1">
    <source>
        <dbReference type="ARBA" id="ARBA00001946"/>
    </source>
</evidence>
<dbReference type="PANTHER" id="PTHR30040:SF2">
    <property type="entry name" value="FAD:PROTEIN FMN TRANSFERASE"/>
    <property type="match status" value="1"/>
</dbReference>
<organism evidence="12 13">
    <name type="scientific">Aquirhabdus parva</name>
    <dbReference type="NCBI Taxonomy" id="2283318"/>
    <lineage>
        <taxon>Bacteria</taxon>
        <taxon>Pseudomonadati</taxon>
        <taxon>Pseudomonadota</taxon>
        <taxon>Gammaproteobacteria</taxon>
        <taxon>Moraxellales</taxon>
        <taxon>Moraxellaceae</taxon>
        <taxon>Aquirhabdus</taxon>
    </lineage>
</organism>
<dbReference type="Proteomes" id="UP000253940">
    <property type="component" value="Chromosome"/>
</dbReference>
<dbReference type="AlphaFoldDB" id="A0A345P2M0"/>
<evidence type="ECO:0000256" key="2">
    <source>
        <dbReference type="ARBA" id="ARBA00008282"/>
    </source>
</evidence>
<keyword evidence="6" id="KW-0808">Transferase</keyword>
<evidence type="ECO:0000256" key="11">
    <source>
        <dbReference type="ARBA" id="ARBA00048540"/>
    </source>
</evidence>
<dbReference type="InterPro" id="IPR024932">
    <property type="entry name" value="ApbE"/>
</dbReference>
<evidence type="ECO:0000256" key="5">
    <source>
        <dbReference type="ARBA" id="ARBA00022630"/>
    </source>
</evidence>
<dbReference type="OrthoDB" id="195316at2"/>
<dbReference type="EMBL" id="CP031222">
    <property type="protein sequence ID" value="AXI01529.1"/>
    <property type="molecule type" value="Genomic_DNA"/>
</dbReference>
<comment type="similarity">
    <text evidence="2">Belongs to the ApbE family.</text>
</comment>
<dbReference type="Pfam" id="PF02424">
    <property type="entry name" value="ApbE"/>
    <property type="match status" value="1"/>
</dbReference>
<dbReference type="PANTHER" id="PTHR30040">
    <property type="entry name" value="THIAMINE BIOSYNTHESIS LIPOPROTEIN APBE"/>
    <property type="match status" value="1"/>
</dbReference>
<evidence type="ECO:0000256" key="7">
    <source>
        <dbReference type="ARBA" id="ARBA00022723"/>
    </source>
</evidence>
<keyword evidence="5" id="KW-0285">Flavoprotein</keyword>
<dbReference type="InterPro" id="IPR014469">
    <property type="entry name" value="DUF2271"/>
</dbReference>
<keyword evidence="7" id="KW-0479">Metal-binding</keyword>
<accession>A0A345P2M0</accession>
<protein>
    <recommendedName>
        <fullName evidence="4">FAD:protein FMN transferase</fullName>
        <ecNumber evidence="3">2.7.1.180</ecNumber>
    </recommendedName>
    <alternativeName>
        <fullName evidence="10">Flavin transferase</fullName>
    </alternativeName>
</protein>
<dbReference type="GO" id="GO:0016740">
    <property type="term" value="F:transferase activity"/>
    <property type="evidence" value="ECO:0007669"/>
    <property type="project" value="UniProtKB-KW"/>
</dbReference>
<keyword evidence="9" id="KW-0460">Magnesium</keyword>
<evidence type="ECO:0000256" key="3">
    <source>
        <dbReference type="ARBA" id="ARBA00011955"/>
    </source>
</evidence>
<comment type="catalytic activity">
    <reaction evidence="11">
        <text>L-threonyl-[protein] + FAD = FMN-L-threonyl-[protein] + AMP + H(+)</text>
        <dbReference type="Rhea" id="RHEA:36847"/>
        <dbReference type="Rhea" id="RHEA-COMP:11060"/>
        <dbReference type="Rhea" id="RHEA-COMP:11061"/>
        <dbReference type="ChEBI" id="CHEBI:15378"/>
        <dbReference type="ChEBI" id="CHEBI:30013"/>
        <dbReference type="ChEBI" id="CHEBI:57692"/>
        <dbReference type="ChEBI" id="CHEBI:74257"/>
        <dbReference type="ChEBI" id="CHEBI:456215"/>
        <dbReference type="EC" id="2.7.1.180"/>
    </reaction>
</comment>
<evidence type="ECO:0000313" key="13">
    <source>
        <dbReference type="Proteomes" id="UP000253940"/>
    </source>
</evidence>
<evidence type="ECO:0000256" key="4">
    <source>
        <dbReference type="ARBA" id="ARBA00016337"/>
    </source>
</evidence>
<name>A0A345P2M0_9GAMM</name>
<gene>
    <name evidence="12" type="ORF">HYN46_00610</name>
</gene>
<evidence type="ECO:0000313" key="12">
    <source>
        <dbReference type="EMBL" id="AXI01529.1"/>
    </source>
</evidence>
<dbReference type="GO" id="GO:0046872">
    <property type="term" value="F:metal ion binding"/>
    <property type="evidence" value="ECO:0007669"/>
    <property type="project" value="UniProtKB-KW"/>
</dbReference>
<dbReference type="RefSeq" id="WP_114897639.1">
    <property type="nucleotide sequence ID" value="NZ_CP031222.1"/>
</dbReference>
<keyword evidence="8" id="KW-0274">FAD</keyword>
<keyword evidence="13" id="KW-1185">Reference proteome</keyword>
<dbReference type="Gene3D" id="2.60.40.4070">
    <property type="match status" value="1"/>
</dbReference>
<comment type="cofactor">
    <cofactor evidence="1">
        <name>Mg(2+)</name>
        <dbReference type="ChEBI" id="CHEBI:18420"/>
    </cofactor>
</comment>
<dbReference type="Pfam" id="PF10029">
    <property type="entry name" value="DUF2271"/>
    <property type="match status" value="1"/>
</dbReference>
<dbReference type="Gene3D" id="3.10.520.10">
    <property type="entry name" value="ApbE-like domains"/>
    <property type="match status" value="1"/>
</dbReference>
<dbReference type="SUPFAM" id="SSF143631">
    <property type="entry name" value="ApbE-like"/>
    <property type="match status" value="1"/>
</dbReference>
<dbReference type="EC" id="2.7.1.180" evidence="3"/>
<dbReference type="KEGG" id="mbah:HYN46_00610"/>
<dbReference type="InterPro" id="IPR003374">
    <property type="entry name" value="ApbE-like_sf"/>
</dbReference>
<sequence>MSSTTRQFVLRPLVLQLLTVAGFGLSICMPTLVSAQAILKDDTTTSVQSSSNVKPKHQARFHQDHILGTSLDVLAISATAEQTQRAFAAATAEIQRLDQILSTYRSDSEISALNQAIQNGQSVAVSDDLFAVLQACENWRNQTCGAFSARMGGVIQAKAQGADNVSDLVEQAHQAEVLLNPQSQRVTRPQGVQFATDALAKGYIIDRAISAARQAVPELSGLMVDIGGDVKVWGQAPRASGWQIGLRDAGQRADNLVPAQALQLTKSAAVAFSGQGARDQVGRNNILDSHLISPVSGAALNHVEQSIVVAPHAADADALATALAAMTPQDAMALIEQLQHVEAQLTLTNGETFNSSGWHELVATEQHYGTLQRVANTTTAATSSTWPAGYSAVLDYDIPKIESSNYKAPYVVIWVTNADRKLIRTLHVWGSKEKWIDSNYIWWKRYGRTTPNLDTIAKPSRAPGHYTAIWDGKDDAGQLVPQGKYTVHIEAAREHGAHSYQTFDLDAGPKASSKSLPAKDELGDLKLRFDRAI</sequence>